<dbReference type="Proteomes" id="UP000255091">
    <property type="component" value="Unassembled WGS sequence"/>
</dbReference>
<proteinExistence type="predicted"/>
<reference evidence="1 2" key="1">
    <citation type="submission" date="2018-06" db="EMBL/GenBank/DDBJ databases">
        <authorList>
            <consortium name="Pathogen Informatics"/>
            <person name="Doyle S."/>
        </authorList>
    </citation>
    <scope>NUCLEOTIDE SEQUENCE [LARGE SCALE GENOMIC DNA]</scope>
    <source>
        <strain evidence="1 2">NCTC6133</strain>
    </source>
</reference>
<accession>A0A380DPP8</accession>
<protein>
    <submittedName>
        <fullName evidence="1">Excinuclease ABC subunit C</fullName>
    </submittedName>
</protein>
<name>A0A380DPP8_STAAU</name>
<evidence type="ECO:0000313" key="2">
    <source>
        <dbReference type="Proteomes" id="UP000255091"/>
    </source>
</evidence>
<evidence type="ECO:0000313" key="1">
    <source>
        <dbReference type="EMBL" id="SUK40706.1"/>
    </source>
</evidence>
<dbReference type="EMBL" id="UHAP01000001">
    <property type="protein sequence ID" value="SUK40706.1"/>
    <property type="molecule type" value="Genomic_DNA"/>
</dbReference>
<dbReference type="InterPro" id="IPR010994">
    <property type="entry name" value="RuvA_2-like"/>
</dbReference>
<dbReference type="SUPFAM" id="SSF47781">
    <property type="entry name" value="RuvA domain 2-like"/>
    <property type="match status" value="1"/>
</dbReference>
<dbReference type="Gene3D" id="1.10.150.20">
    <property type="entry name" value="5' to 3' exonuclease, C-terminal subdomain"/>
    <property type="match status" value="1"/>
</dbReference>
<sequence>MKSILDDIDGIGSKRKTLLLRSFGSIKKMKEATLEDFKNIGIPETSQRTYMNNCINKLLGVRIILMPKIYEIMLQYG</sequence>
<dbReference type="AlphaFoldDB" id="A0A380DPP8"/>
<organism evidence="1 2">
    <name type="scientific">Staphylococcus aureus</name>
    <dbReference type="NCBI Taxonomy" id="1280"/>
    <lineage>
        <taxon>Bacteria</taxon>
        <taxon>Bacillati</taxon>
        <taxon>Bacillota</taxon>
        <taxon>Bacilli</taxon>
        <taxon>Bacillales</taxon>
        <taxon>Staphylococcaceae</taxon>
        <taxon>Staphylococcus</taxon>
    </lineage>
</organism>
<gene>
    <name evidence="1" type="primary">uvrC_3</name>
    <name evidence="1" type="ORF">NCTC6133_01379</name>
</gene>